<keyword evidence="4 5" id="KW-0472">Membrane</keyword>
<evidence type="ECO:0000256" key="2">
    <source>
        <dbReference type="ARBA" id="ARBA00022692"/>
    </source>
</evidence>
<dbReference type="RefSeq" id="WP_132253558.1">
    <property type="nucleotide sequence ID" value="NZ_SMAL01000010.1"/>
</dbReference>
<accession>A0A4V2UZW5</accession>
<dbReference type="InterPro" id="IPR050368">
    <property type="entry name" value="ClC-type_chloride_channel"/>
</dbReference>
<feature type="transmembrane region" description="Helical" evidence="5">
    <location>
        <begin position="386"/>
        <end position="404"/>
    </location>
</feature>
<feature type="transmembrane region" description="Helical" evidence="5">
    <location>
        <begin position="153"/>
        <end position="178"/>
    </location>
</feature>
<comment type="subcellular location">
    <subcellularLocation>
        <location evidence="1">Membrane</location>
        <topology evidence="1">Multi-pass membrane protein</topology>
    </subcellularLocation>
</comment>
<dbReference type="Proteomes" id="UP000294902">
    <property type="component" value="Unassembled WGS sequence"/>
</dbReference>
<dbReference type="InterPro" id="IPR001807">
    <property type="entry name" value="ClC"/>
</dbReference>
<proteinExistence type="predicted"/>
<dbReference type="Gene3D" id="1.10.3080.10">
    <property type="entry name" value="Clc chloride channel"/>
    <property type="match status" value="1"/>
</dbReference>
<dbReference type="AlphaFoldDB" id="A0A4V2UZW5"/>
<keyword evidence="3 5" id="KW-1133">Transmembrane helix</keyword>
<reference evidence="6 7" key="1">
    <citation type="submission" date="2019-03" db="EMBL/GenBank/DDBJ databases">
        <title>Genomic Encyclopedia of Type Strains, Phase IV (KMG-IV): sequencing the most valuable type-strain genomes for metagenomic binning, comparative biology and taxonomic classification.</title>
        <authorList>
            <person name="Goeker M."/>
        </authorList>
    </citation>
    <scope>NUCLEOTIDE SEQUENCE [LARGE SCALE GENOMIC DNA]</scope>
    <source>
        <strain evidence="6 7">DSM 24629</strain>
    </source>
</reference>
<evidence type="ECO:0000256" key="3">
    <source>
        <dbReference type="ARBA" id="ARBA00022989"/>
    </source>
</evidence>
<feature type="transmembrane region" description="Helical" evidence="5">
    <location>
        <begin position="222"/>
        <end position="245"/>
    </location>
</feature>
<feature type="transmembrane region" description="Helical" evidence="5">
    <location>
        <begin position="265"/>
        <end position="282"/>
    </location>
</feature>
<feature type="transmembrane region" description="Helical" evidence="5">
    <location>
        <begin position="26"/>
        <end position="47"/>
    </location>
</feature>
<evidence type="ECO:0000256" key="4">
    <source>
        <dbReference type="ARBA" id="ARBA00023136"/>
    </source>
</evidence>
<organism evidence="6 7">
    <name type="scientific">Natranaerovirga pectinivora</name>
    <dbReference type="NCBI Taxonomy" id="682400"/>
    <lineage>
        <taxon>Bacteria</taxon>
        <taxon>Bacillati</taxon>
        <taxon>Bacillota</taxon>
        <taxon>Clostridia</taxon>
        <taxon>Lachnospirales</taxon>
        <taxon>Natranaerovirgaceae</taxon>
        <taxon>Natranaerovirga</taxon>
    </lineage>
</organism>
<dbReference type="PANTHER" id="PTHR43427">
    <property type="entry name" value="CHLORIDE CHANNEL PROTEIN CLC-E"/>
    <property type="match status" value="1"/>
</dbReference>
<dbReference type="SUPFAM" id="SSF81340">
    <property type="entry name" value="Clc chloride channel"/>
    <property type="match status" value="1"/>
</dbReference>
<feature type="transmembrane region" description="Helical" evidence="5">
    <location>
        <begin position="351"/>
        <end position="374"/>
    </location>
</feature>
<gene>
    <name evidence="6" type="ORF">EDC18_11045</name>
</gene>
<dbReference type="GO" id="GO:0016020">
    <property type="term" value="C:membrane"/>
    <property type="evidence" value="ECO:0007669"/>
    <property type="project" value="UniProtKB-SubCell"/>
</dbReference>
<evidence type="ECO:0000313" key="7">
    <source>
        <dbReference type="Proteomes" id="UP000294902"/>
    </source>
</evidence>
<evidence type="ECO:0000313" key="6">
    <source>
        <dbReference type="EMBL" id="TCT12971.1"/>
    </source>
</evidence>
<feature type="transmembrane region" description="Helical" evidence="5">
    <location>
        <begin position="302"/>
        <end position="320"/>
    </location>
</feature>
<feature type="transmembrane region" description="Helical" evidence="5">
    <location>
        <begin position="327"/>
        <end position="345"/>
    </location>
</feature>
<evidence type="ECO:0000256" key="5">
    <source>
        <dbReference type="SAM" id="Phobius"/>
    </source>
</evidence>
<dbReference type="PANTHER" id="PTHR43427:SF12">
    <property type="entry name" value="CHLORIDE TRANSPORTER"/>
    <property type="match status" value="1"/>
</dbReference>
<dbReference type="EMBL" id="SMAL01000010">
    <property type="protein sequence ID" value="TCT12971.1"/>
    <property type="molecule type" value="Genomic_DNA"/>
</dbReference>
<dbReference type="GO" id="GO:0015108">
    <property type="term" value="F:chloride transmembrane transporter activity"/>
    <property type="evidence" value="ECO:0007669"/>
    <property type="project" value="InterPro"/>
</dbReference>
<name>A0A4V2UZW5_9FIRM</name>
<feature type="transmembrane region" description="Helical" evidence="5">
    <location>
        <begin position="190"/>
        <end position="210"/>
    </location>
</feature>
<dbReference type="InterPro" id="IPR014743">
    <property type="entry name" value="Cl-channel_core"/>
</dbReference>
<keyword evidence="2 5" id="KW-0812">Transmembrane</keyword>
<keyword evidence="7" id="KW-1185">Reference proteome</keyword>
<sequence>MNFISKFITTTKINKYRTFIFTLSKWILWGAIIGIVVGTTSALLIGVNDYVTEVRQENSWLVFLLPLGGVIIGYLYKYHGKNSRKGVNLILDKIHQPKINIPLIMGPLVFVATFITHLLGGSTGREGAALQMGGTITEFMNRNLKVRKEEQKILLMAGISGGFGSAFGLPLAGTLFGMEVASAGKMKYEALIPCFISSFIGNFVTMAWGIEHEEVIIDLVPSITTFTVIKVILLAIVFGIISICYSELKHHIRKFSMKYLKNPMIIGLVGGITILALVYIVGTKDYLGRSLPMFEEAFIGTVPPFAFLAKLVFTAITMGTGFRGGEVIPIFFIGATLGNVLAPIVNLPTSFLAGLGLAGVLCGAINAPITSFILAVEMFHGKGIEFFFIVCIVSYIFSWHHGIYSSQKLYEPKTKLFNLPNGESISHIKLKKRV</sequence>
<feature type="transmembrane region" description="Helical" evidence="5">
    <location>
        <begin position="59"/>
        <end position="78"/>
    </location>
</feature>
<protein>
    <submittedName>
        <fullName evidence="6">H+/Cl-antiporter ClcA</fullName>
    </submittedName>
</protein>
<dbReference type="CDD" id="cd03682">
    <property type="entry name" value="ClC_sycA_like"/>
    <property type="match status" value="1"/>
</dbReference>
<evidence type="ECO:0000256" key="1">
    <source>
        <dbReference type="ARBA" id="ARBA00004141"/>
    </source>
</evidence>
<comment type="caution">
    <text evidence="6">The sequence shown here is derived from an EMBL/GenBank/DDBJ whole genome shotgun (WGS) entry which is preliminary data.</text>
</comment>
<feature type="transmembrane region" description="Helical" evidence="5">
    <location>
        <begin position="99"/>
        <end position="120"/>
    </location>
</feature>
<dbReference type="Pfam" id="PF00654">
    <property type="entry name" value="Voltage_CLC"/>
    <property type="match status" value="1"/>
</dbReference>
<dbReference type="OrthoDB" id="9767361at2"/>